<protein>
    <submittedName>
        <fullName evidence="2">Uncharacterized protein</fullName>
    </submittedName>
</protein>
<name>A0A177WSC7_BATDL</name>
<proteinExistence type="predicted"/>
<reference evidence="2 3" key="1">
    <citation type="submission" date="2006-10" db="EMBL/GenBank/DDBJ databases">
        <title>The Genome Sequence of Batrachochytrium dendrobatidis JEL423.</title>
        <authorList>
            <consortium name="The Broad Institute Genome Sequencing Platform"/>
            <person name="Birren B."/>
            <person name="Lander E."/>
            <person name="Galagan J."/>
            <person name="Cuomo C."/>
            <person name="Devon K."/>
            <person name="Jaffe D."/>
            <person name="Butler J."/>
            <person name="Alvarez P."/>
            <person name="Gnerre S."/>
            <person name="Grabherr M."/>
            <person name="Kleber M."/>
            <person name="Mauceli E."/>
            <person name="Brockman W."/>
            <person name="Young S."/>
            <person name="LaButti K."/>
            <person name="Sykes S."/>
            <person name="DeCaprio D."/>
            <person name="Crawford M."/>
            <person name="Koehrsen M."/>
            <person name="Engels R."/>
            <person name="Montgomery P."/>
            <person name="Pearson M."/>
            <person name="Howarth C."/>
            <person name="Larson L."/>
            <person name="White J."/>
            <person name="O'Leary S."/>
            <person name="Kodira C."/>
            <person name="Zeng Q."/>
            <person name="Yandava C."/>
            <person name="Alvarado L."/>
            <person name="Longcore J."/>
            <person name="James T."/>
        </authorList>
    </citation>
    <scope>NUCLEOTIDE SEQUENCE [LARGE SCALE GENOMIC DNA]</scope>
    <source>
        <strain evidence="2 3">JEL423</strain>
    </source>
</reference>
<feature type="signal peptide" evidence="1">
    <location>
        <begin position="1"/>
        <end position="18"/>
    </location>
</feature>
<keyword evidence="1" id="KW-0732">Signal</keyword>
<accession>A0A177WSC7</accession>
<dbReference type="Proteomes" id="UP000077115">
    <property type="component" value="Unassembled WGS sequence"/>
</dbReference>
<organism evidence="2 3">
    <name type="scientific">Batrachochytrium dendrobatidis (strain JEL423)</name>
    <dbReference type="NCBI Taxonomy" id="403673"/>
    <lineage>
        <taxon>Eukaryota</taxon>
        <taxon>Fungi</taxon>
        <taxon>Fungi incertae sedis</taxon>
        <taxon>Chytridiomycota</taxon>
        <taxon>Chytridiomycota incertae sedis</taxon>
        <taxon>Chytridiomycetes</taxon>
        <taxon>Rhizophydiales</taxon>
        <taxon>Rhizophydiales incertae sedis</taxon>
        <taxon>Batrachochytrium</taxon>
    </lineage>
</organism>
<evidence type="ECO:0000313" key="2">
    <source>
        <dbReference type="EMBL" id="OAJ42993.1"/>
    </source>
</evidence>
<dbReference type="AlphaFoldDB" id="A0A177WSC7"/>
<evidence type="ECO:0000256" key="1">
    <source>
        <dbReference type="SAM" id="SignalP"/>
    </source>
</evidence>
<dbReference type="VEuPathDB" id="FungiDB:BDEG_26377"/>
<sequence>MKFTIFTIAATCIAAVSAASSTPESGVSTNLGKRGLKSFLKRQKSVKHKQCNPEKCCKNYDESYCYSTESQTGPVPCRAGDQGACKERSCEDCGMVVVCCIALAAFSLCHS</sequence>
<feature type="chain" id="PRO_5008077839" evidence="1">
    <location>
        <begin position="19"/>
        <end position="111"/>
    </location>
</feature>
<gene>
    <name evidence="2" type="ORF">BDEG_26377</name>
</gene>
<evidence type="ECO:0000313" key="3">
    <source>
        <dbReference type="Proteomes" id="UP000077115"/>
    </source>
</evidence>
<reference evidence="2 3" key="2">
    <citation type="submission" date="2016-05" db="EMBL/GenBank/DDBJ databases">
        <title>Lineage-specific infection strategies underlie the spectrum of fungal disease in amphibians.</title>
        <authorList>
            <person name="Cuomo C.A."/>
            <person name="Farrer R.A."/>
            <person name="James T."/>
            <person name="Longcore J."/>
            <person name="Birren B."/>
        </authorList>
    </citation>
    <scope>NUCLEOTIDE SEQUENCE [LARGE SCALE GENOMIC DNA]</scope>
    <source>
        <strain evidence="2 3">JEL423</strain>
    </source>
</reference>
<dbReference type="EMBL" id="DS022309">
    <property type="protein sequence ID" value="OAJ42993.1"/>
    <property type="molecule type" value="Genomic_DNA"/>
</dbReference>